<organism evidence="3 4">
    <name type="scientific">Phaeodactylibacter xiamenensis</name>
    <dbReference type="NCBI Taxonomy" id="1524460"/>
    <lineage>
        <taxon>Bacteria</taxon>
        <taxon>Pseudomonadati</taxon>
        <taxon>Bacteroidota</taxon>
        <taxon>Saprospiria</taxon>
        <taxon>Saprospirales</taxon>
        <taxon>Haliscomenobacteraceae</taxon>
        <taxon>Phaeodactylibacter</taxon>
    </lineage>
</organism>
<name>A0A098RZK9_9BACT</name>
<dbReference type="InterPro" id="IPR000238">
    <property type="entry name" value="RbfA"/>
</dbReference>
<dbReference type="Pfam" id="PF02033">
    <property type="entry name" value="RBFA"/>
    <property type="match status" value="1"/>
</dbReference>
<keyword evidence="2" id="KW-0963">Cytoplasm</keyword>
<dbReference type="GO" id="GO:0043024">
    <property type="term" value="F:ribosomal small subunit binding"/>
    <property type="evidence" value="ECO:0007669"/>
    <property type="project" value="TreeGrafter"/>
</dbReference>
<keyword evidence="1 2" id="KW-0690">Ribosome biogenesis</keyword>
<dbReference type="GO" id="GO:0005829">
    <property type="term" value="C:cytosol"/>
    <property type="evidence" value="ECO:0007669"/>
    <property type="project" value="TreeGrafter"/>
</dbReference>
<comment type="caution">
    <text evidence="3">The sequence shown here is derived from an EMBL/GenBank/DDBJ whole genome shotgun (WGS) entry which is preliminary data.</text>
</comment>
<dbReference type="SUPFAM" id="SSF89919">
    <property type="entry name" value="Ribosome-binding factor A, RbfA"/>
    <property type="match status" value="1"/>
</dbReference>
<keyword evidence="4" id="KW-1185">Reference proteome</keyword>
<reference evidence="3 4" key="1">
    <citation type="journal article" date="2014" name="Int. J. Syst. Evol. Microbiol.">
        <title>Phaeodactylibacter xiamenensis gen. nov., sp. nov., a member of the family Saprospiraceae isolated from the marine alga Phaeodactylum tricornutum.</title>
        <authorList>
            <person name="Chen Z.Jr."/>
            <person name="Lei X."/>
            <person name="Lai Q."/>
            <person name="Li Y."/>
            <person name="Zhang B."/>
            <person name="Zhang J."/>
            <person name="Zhang H."/>
            <person name="Yang L."/>
            <person name="Zheng W."/>
            <person name="Tian Y."/>
            <person name="Yu Z."/>
            <person name="Xu H.Jr."/>
            <person name="Zheng T."/>
        </authorList>
    </citation>
    <scope>NUCLEOTIDE SEQUENCE [LARGE SCALE GENOMIC DNA]</scope>
    <source>
        <strain evidence="3 4">KD52</strain>
    </source>
</reference>
<dbReference type="InterPro" id="IPR023799">
    <property type="entry name" value="RbfA_dom_sf"/>
</dbReference>
<protein>
    <recommendedName>
        <fullName evidence="2">Ribosome-binding factor A</fullName>
    </recommendedName>
</protein>
<dbReference type="PANTHER" id="PTHR33515:SF1">
    <property type="entry name" value="RIBOSOME-BINDING FACTOR A, CHLOROPLASTIC-RELATED"/>
    <property type="match status" value="1"/>
</dbReference>
<proteinExistence type="inferred from homology"/>
<accession>A0A098RZK9</accession>
<evidence type="ECO:0000256" key="1">
    <source>
        <dbReference type="ARBA" id="ARBA00022517"/>
    </source>
</evidence>
<dbReference type="STRING" id="1524460.IX84_30220"/>
<comment type="function">
    <text evidence="2">One of several proteins that assist in the late maturation steps of the functional core of the 30S ribosomal subunit. Associates with free 30S ribosomal subunits (but not with 30S subunits that are part of 70S ribosomes or polysomes). Required for efficient processing of 16S rRNA. May interact with the 5'-terminal helix region of 16S rRNA.</text>
</comment>
<dbReference type="Proteomes" id="UP000029736">
    <property type="component" value="Unassembled WGS sequence"/>
</dbReference>
<dbReference type="PANTHER" id="PTHR33515">
    <property type="entry name" value="RIBOSOME-BINDING FACTOR A, CHLOROPLASTIC-RELATED"/>
    <property type="match status" value="1"/>
</dbReference>
<dbReference type="EMBL" id="JPOS01000097">
    <property type="protein sequence ID" value="KGE85003.1"/>
    <property type="molecule type" value="Genomic_DNA"/>
</dbReference>
<dbReference type="OrthoDB" id="9811910at2"/>
<evidence type="ECO:0000313" key="3">
    <source>
        <dbReference type="EMBL" id="KGE85003.1"/>
    </source>
</evidence>
<dbReference type="RefSeq" id="WP_044229683.1">
    <property type="nucleotide sequence ID" value="NZ_JBKAGJ010000060.1"/>
</dbReference>
<dbReference type="HAMAP" id="MF_00003">
    <property type="entry name" value="RbfA"/>
    <property type="match status" value="1"/>
</dbReference>
<dbReference type="Gene3D" id="3.30.300.20">
    <property type="match status" value="1"/>
</dbReference>
<evidence type="ECO:0000313" key="4">
    <source>
        <dbReference type="Proteomes" id="UP000029736"/>
    </source>
</evidence>
<dbReference type="AlphaFoldDB" id="A0A098RZK9"/>
<comment type="subcellular location">
    <subcellularLocation>
        <location evidence="2">Cytoplasm</location>
    </subcellularLocation>
</comment>
<sequence length="129" mass="15222">MATKRNLQVAELIKRHFSEVLQNEGGYVYGTEPLVTVTKVMVSPDFSQAKIYLSVYNTEDKQSVILKMEHEITRLKQALAYRIRKHMRRVPDVAFYLDDTLDEMYRLNQLFNRLHEEGHMGDEEEQQES</sequence>
<evidence type="ECO:0000256" key="2">
    <source>
        <dbReference type="HAMAP-Rule" id="MF_00003"/>
    </source>
</evidence>
<dbReference type="NCBIfam" id="TIGR00082">
    <property type="entry name" value="rbfA"/>
    <property type="match status" value="1"/>
</dbReference>
<dbReference type="InterPro" id="IPR015946">
    <property type="entry name" value="KH_dom-like_a/b"/>
</dbReference>
<gene>
    <name evidence="2" type="primary">rbfA</name>
    <name evidence="3" type="ORF">IX84_30220</name>
</gene>
<comment type="subunit">
    <text evidence="2">Monomer. Binds 30S ribosomal subunits, but not 50S ribosomal subunits or 70S ribosomes.</text>
</comment>
<comment type="similarity">
    <text evidence="2">Belongs to the RbfA family.</text>
</comment>
<dbReference type="GO" id="GO:0030490">
    <property type="term" value="P:maturation of SSU-rRNA"/>
    <property type="evidence" value="ECO:0007669"/>
    <property type="project" value="UniProtKB-UniRule"/>
</dbReference>